<dbReference type="RefSeq" id="WP_118910045.1">
    <property type="nucleotide sequence ID" value="NZ_QOCS01000004.1"/>
</dbReference>
<protein>
    <recommendedName>
        <fullName evidence="4">LcnD-like long helical bundle domain-containing protein</fullName>
    </recommendedName>
</protein>
<dbReference type="Pfam" id="PF25887">
    <property type="entry name" value="HB_LcnD"/>
    <property type="match status" value="1"/>
</dbReference>
<keyword evidence="3" id="KW-0472">Membrane</keyword>
<dbReference type="Proteomes" id="UP000284822">
    <property type="component" value="Unassembled WGS sequence"/>
</dbReference>
<sequence length="432" mass="50540">MDKKVWERSNFYRQRINHYPRIIIIPLLVFVILGLLFLLWAPRETTVSITGKLASQHQVPLVQTHKRDQIKHNYLRNDAQVKKGQTLLVYRSFARQQQLKDLQWQNQVLNEQITNLKTLTDSVQQNKNLFNQNHSNNYADLYQSYAQRRQVYVLQNDFAMQPLRATKTQIEHDLSFSQQTYRRHLRDLQKLQQAIRQGKTLSKNNLYYNLYHLYSQRLATTEIPVAKKELQETYLADLQIGIAQLQNNLQEVQFQSLQFDYGQYNSDTNQQNMDNLQAEQLQFCEQLQKQLSQQQHNTQQQIKLAQRKNQIVTYQAPAAGIVHTFKQDINKDTITWAQIDPLLNNKQPLTVQAKINNPDNSQIHKGQKVLITLSHQLLKGTVVRQQGQSVTAQVKASPKQMRQLRSGVNGSGTIITGQQSWWSYLINKIFNH</sequence>
<dbReference type="EMBL" id="QOCS01000004">
    <property type="protein sequence ID" value="RHW48552.1"/>
    <property type="molecule type" value="Genomic_DNA"/>
</dbReference>
<dbReference type="InterPro" id="IPR050465">
    <property type="entry name" value="UPF0194_transport"/>
</dbReference>
<evidence type="ECO:0000256" key="2">
    <source>
        <dbReference type="ARBA" id="ARBA00023054"/>
    </source>
</evidence>
<feature type="transmembrane region" description="Helical" evidence="3">
    <location>
        <begin position="21"/>
        <end position="41"/>
    </location>
</feature>
<keyword evidence="2" id="KW-0175">Coiled coil</keyword>
<evidence type="ECO:0000259" key="4">
    <source>
        <dbReference type="Pfam" id="PF25887"/>
    </source>
</evidence>
<dbReference type="GO" id="GO:0030313">
    <property type="term" value="C:cell envelope"/>
    <property type="evidence" value="ECO:0007669"/>
    <property type="project" value="UniProtKB-SubCell"/>
</dbReference>
<name>A0A3R6VHU8_9LACO</name>
<dbReference type="AlphaFoldDB" id="A0A3R6VHU8"/>
<evidence type="ECO:0000313" key="6">
    <source>
        <dbReference type="Proteomes" id="UP000284822"/>
    </source>
</evidence>
<proteinExistence type="predicted"/>
<dbReference type="InterPro" id="IPR058794">
    <property type="entry name" value="HB_LcnD"/>
</dbReference>
<reference evidence="5 6" key="1">
    <citation type="submission" date="2018-07" db="EMBL/GenBank/DDBJ databases">
        <title>Genome sequences of six Lactobacillus spp. isolated from bumble bee guts.</title>
        <authorList>
            <person name="Motta E.V.S."/>
            <person name="Moran N.A."/>
        </authorList>
    </citation>
    <scope>NUCLEOTIDE SEQUENCE [LARGE SCALE GENOMIC DNA]</scope>
    <source>
        <strain evidence="5 6">LV-8.1</strain>
    </source>
</reference>
<organism evidence="5 6">
    <name type="scientific">Bombilactobacillus bombi</name>
    <dbReference type="NCBI Taxonomy" id="1303590"/>
    <lineage>
        <taxon>Bacteria</taxon>
        <taxon>Bacillati</taxon>
        <taxon>Bacillota</taxon>
        <taxon>Bacilli</taxon>
        <taxon>Lactobacillales</taxon>
        <taxon>Lactobacillaceae</taxon>
        <taxon>Bombilactobacillus</taxon>
    </lineage>
</organism>
<keyword evidence="3" id="KW-0812">Transmembrane</keyword>
<gene>
    <name evidence="5" type="ORF">DS832_01435</name>
</gene>
<comment type="subcellular location">
    <subcellularLocation>
        <location evidence="1">Cell envelope</location>
    </subcellularLocation>
</comment>
<comment type="caution">
    <text evidence="5">The sequence shown here is derived from an EMBL/GenBank/DDBJ whole genome shotgun (WGS) entry which is preliminary data.</text>
</comment>
<evidence type="ECO:0000256" key="3">
    <source>
        <dbReference type="SAM" id="Phobius"/>
    </source>
</evidence>
<keyword evidence="3" id="KW-1133">Transmembrane helix</keyword>
<evidence type="ECO:0000256" key="1">
    <source>
        <dbReference type="ARBA" id="ARBA00004196"/>
    </source>
</evidence>
<dbReference type="PANTHER" id="PTHR32347">
    <property type="entry name" value="EFFLUX SYSTEM COMPONENT YKNX-RELATED"/>
    <property type="match status" value="1"/>
</dbReference>
<evidence type="ECO:0000313" key="5">
    <source>
        <dbReference type="EMBL" id="RHW48552.1"/>
    </source>
</evidence>
<accession>A0A3R6VHU8</accession>
<feature type="domain" description="LcnD-like long helical bundle" evidence="4">
    <location>
        <begin position="98"/>
        <end position="306"/>
    </location>
</feature>